<reference evidence="1 2" key="1">
    <citation type="submission" date="2019-06" db="EMBL/GenBank/DDBJ databases">
        <title>Draft genome sequence of Methanolobus vulcani B1d.</title>
        <authorList>
            <person name="Creighbaum A.J."/>
            <person name="Ticak T."/>
            <person name="Hariraju D."/>
            <person name="Arivett B.A."/>
            <person name="Ferguson D.J.Jr."/>
        </authorList>
    </citation>
    <scope>NUCLEOTIDE SEQUENCE [LARGE SCALE GENOMIC DNA]</scope>
    <source>
        <strain evidence="1 2">B1d</strain>
    </source>
</reference>
<organism evidence="1 2">
    <name type="scientific">Methanolobus vulcani</name>
    <dbReference type="NCBI Taxonomy" id="38026"/>
    <lineage>
        <taxon>Archaea</taxon>
        <taxon>Methanobacteriati</taxon>
        <taxon>Methanobacteriota</taxon>
        <taxon>Stenosarchaea group</taxon>
        <taxon>Methanomicrobia</taxon>
        <taxon>Methanosarcinales</taxon>
        <taxon>Methanosarcinaceae</taxon>
        <taxon>Methanolobus</taxon>
    </lineage>
</organism>
<accession>A0A7Z8KPJ1</accession>
<name>A0A7Z8KPJ1_9EURY</name>
<dbReference type="InterPro" id="IPR029063">
    <property type="entry name" value="SAM-dependent_MTases_sf"/>
</dbReference>
<evidence type="ECO:0008006" key="3">
    <source>
        <dbReference type="Google" id="ProtNLM"/>
    </source>
</evidence>
<comment type="caution">
    <text evidence="1">The sequence shown here is derived from an EMBL/GenBank/DDBJ whole genome shotgun (WGS) entry which is preliminary data.</text>
</comment>
<evidence type="ECO:0000313" key="1">
    <source>
        <dbReference type="EMBL" id="TQD23849.1"/>
    </source>
</evidence>
<gene>
    <name evidence="1" type="ORF">FKV42_11585</name>
</gene>
<proteinExistence type="predicted"/>
<dbReference type="EMBL" id="VIAQ01000019">
    <property type="protein sequence ID" value="TQD23849.1"/>
    <property type="molecule type" value="Genomic_DNA"/>
</dbReference>
<protein>
    <recommendedName>
        <fullName evidence="3">Methyltransferase domain-containing protein</fullName>
    </recommendedName>
</protein>
<dbReference type="RefSeq" id="WP_154810472.1">
    <property type="nucleotide sequence ID" value="NZ_VIAQ01000019.1"/>
</dbReference>
<keyword evidence="2" id="KW-1185">Reference proteome</keyword>
<dbReference type="Gene3D" id="3.40.50.150">
    <property type="entry name" value="Vaccinia Virus protein VP39"/>
    <property type="match status" value="1"/>
</dbReference>
<dbReference type="Proteomes" id="UP000319335">
    <property type="component" value="Unassembled WGS sequence"/>
</dbReference>
<dbReference type="AlphaFoldDB" id="A0A7Z8KPJ1"/>
<evidence type="ECO:0000313" key="2">
    <source>
        <dbReference type="Proteomes" id="UP000319335"/>
    </source>
</evidence>
<dbReference type="SUPFAM" id="SSF53335">
    <property type="entry name" value="S-adenosyl-L-methionine-dependent methyltransferases"/>
    <property type="match status" value="1"/>
</dbReference>
<sequence length="270" mass="31681">MVYRNMNINLIVFNEILGNEVCSRFDDNIKKEIILVIKGWIYVHNNISCVKKKIIGKLKRPYIKNKILSSEIVKIVPGAGKTRYEGWISIEVQELDITSTYDLNYYFANKKIDNILLEHVIEHIDYKNFIHFLVTIKPYLKKGAIIRIAVPDRNHPSEYVRLLTGVNGLEPGADDHKYFYGIDDFENIACQTDYKLDKVEYFDNNGIFHKNNFDLSDGYISRCSKNYKGLFTENNEEYRKMIESVPENLREQFYKLNISYTSLLADFINE</sequence>